<reference evidence="4 5" key="1">
    <citation type="journal article" date="2018" name="Nat. Ecol. Evol.">
        <title>Pezizomycetes genomes reveal the molecular basis of ectomycorrhizal truffle lifestyle.</title>
        <authorList>
            <person name="Murat C."/>
            <person name="Payen T."/>
            <person name="Noel B."/>
            <person name="Kuo A."/>
            <person name="Morin E."/>
            <person name="Chen J."/>
            <person name="Kohler A."/>
            <person name="Krizsan K."/>
            <person name="Balestrini R."/>
            <person name="Da Silva C."/>
            <person name="Montanini B."/>
            <person name="Hainaut M."/>
            <person name="Levati E."/>
            <person name="Barry K.W."/>
            <person name="Belfiori B."/>
            <person name="Cichocki N."/>
            <person name="Clum A."/>
            <person name="Dockter R.B."/>
            <person name="Fauchery L."/>
            <person name="Guy J."/>
            <person name="Iotti M."/>
            <person name="Le Tacon F."/>
            <person name="Lindquist E.A."/>
            <person name="Lipzen A."/>
            <person name="Malagnac F."/>
            <person name="Mello A."/>
            <person name="Molinier V."/>
            <person name="Miyauchi S."/>
            <person name="Poulain J."/>
            <person name="Riccioni C."/>
            <person name="Rubini A."/>
            <person name="Sitrit Y."/>
            <person name="Splivallo R."/>
            <person name="Traeger S."/>
            <person name="Wang M."/>
            <person name="Zifcakova L."/>
            <person name="Wipf D."/>
            <person name="Zambonelli A."/>
            <person name="Paolocci F."/>
            <person name="Nowrousian M."/>
            <person name="Ottonello S."/>
            <person name="Baldrian P."/>
            <person name="Spatafora J.W."/>
            <person name="Henrissat B."/>
            <person name="Nagy L.G."/>
            <person name="Aury J.M."/>
            <person name="Wincker P."/>
            <person name="Grigoriev I.V."/>
            <person name="Bonfante P."/>
            <person name="Martin F.M."/>
        </authorList>
    </citation>
    <scope>NUCLEOTIDE SEQUENCE [LARGE SCALE GENOMIC DNA]</scope>
    <source>
        <strain evidence="4 5">120613-1</strain>
    </source>
</reference>
<dbReference type="AlphaFoldDB" id="A0A3N4JQZ4"/>
<dbReference type="InterPro" id="IPR049511">
    <property type="entry name" value="PGH-like_rpt"/>
</dbReference>
<dbReference type="InterPro" id="IPR011055">
    <property type="entry name" value="Dup_hybrid_motif"/>
</dbReference>
<dbReference type="EMBL" id="ML120377">
    <property type="protein sequence ID" value="RPB00754.1"/>
    <property type="molecule type" value="Genomic_DNA"/>
</dbReference>
<feature type="signal peptide" evidence="2">
    <location>
        <begin position="1"/>
        <end position="20"/>
    </location>
</feature>
<dbReference type="GO" id="GO:0004222">
    <property type="term" value="F:metalloendopeptidase activity"/>
    <property type="evidence" value="ECO:0007669"/>
    <property type="project" value="TreeGrafter"/>
</dbReference>
<dbReference type="SUPFAM" id="SSF51261">
    <property type="entry name" value="Duplicated hybrid motif"/>
    <property type="match status" value="1"/>
</dbReference>
<evidence type="ECO:0000256" key="1">
    <source>
        <dbReference type="ARBA" id="ARBA00022729"/>
    </source>
</evidence>
<dbReference type="PANTHER" id="PTHR21666:SF289">
    <property type="entry name" value="L-ALA--D-GLU ENDOPEPTIDASE"/>
    <property type="match status" value="1"/>
</dbReference>
<evidence type="ECO:0000313" key="5">
    <source>
        <dbReference type="Proteomes" id="UP000276215"/>
    </source>
</evidence>
<dbReference type="Proteomes" id="UP000276215">
    <property type="component" value="Unassembled WGS sequence"/>
</dbReference>
<dbReference type="OrthoDB" id="5350554at2759"/>
<name>A0A3N4JQZ4_9PEZI</name>
<organism evidence="4 5">
    <name type="scientific">Choiromyces venosus 120613-1</name>
    <dbReference type="NCBI Taxonomy" id="1336337"/>
    <lineage>
        <taxon>Eukaryota</taxon>
        <taxon>Fungi</taxon>
        <taxon>Dikarya</taxon>
        <taxon>Ascomycota</taxon>
        <taxon>Pezizomycotina</taxon>
        <taxon>Pezizomycetes</taxon>
        <taxon>Pezizales</taxon>
        <taxon>Tuberaceae</taxon>
        <taxon>Choiromyces</taxon>
    </lineage>
</organism>
<accession>A0A3N4JQZ4</accession>
<evidence type="ECO:0000259" key="3">
    <source>
        <dbReference type="Pfam" id="PF01551"/>
    </source>
</evidence>
<dbReference type="InterPro" id="IPR050570">
    <property type="entry name" value="Cell_wall_metabolism_enzyme"/>
</dbReference>
<dbReference type="CDD" id="cd12797">
    <property type="entry name" value="M23_peptidase"/>
    <property type="match status" value="1"/>
</dbReference>
<sequence>MMLQKLLLGVISLLITPVISQNFTAIWGPSTDKTQFYTSTSWENFTASHTTIEASGYILDDLEITTFGNESIFYGIFRTGTSPSALYASTSFTQFTSKWDEYEKSGFLMHDFETYETGGTIHYAGVFHKLAGKQLRYFTTDKLNAIHAREEAVTNGYQTQDFETYLVNGTRWFAGVFRQGGKGEERAWISTDFNEFMQMWREFRNSGLRLWDYEEYVDNGANVYAGFFRAGNETRKYDKMFGGDAEMFASMRHGLEKKGMAVDDFEVKESSCPATCLNQVSDPAAKEAYTYFLPETALHCEGLPGTCNGTGQVVYSQPTYDEEGSRFLKLDIINEISQLFTLPFKNNKVKHNGWLYIPKLWHNAIDYFTEGFNGFDVHAAAPGKVIFVGWDNYAGNTIVISHGQDKYRTIYMHMRNGAETDCKAAETRTLPWMRQVVKEVPEFLPALSNYTLYLSGTACNSTSPSINHWGGKNDTITVAPGDVVKRGQRLGVAGSTGPGGCACLTGWGGLAANHLHIFFAKKSVEGKWFYFDPYGIYAPPECYPTRNDVSVPLTETPCARYPSGWKGGKPGFA</sequence>
<dbReference type="Pfam" id="PF17660">
    <property type="entry name" value="BTRD1"/>
    <property type="match status" value="2"/>
</dbReference>
<dbReference type="Gene3D" id="2.70.70.10">
    <property type="entry name" value="Glucose Permease (Domain IIA)"/>
    <property type="match status" value="1"/>
</dbReference>
<evidence type="ECO:0000313" key="4">
    <source>
        <dbReference type="EMBL" id="RPB00754.1"/>
    </source>
</evidence>
<gene>
    <name evidence="4" type="ORF">L873DRAFT_1804475</name>
</gene>
<feature type="chain" id="PRO_5018237260" description="M23ase beta-sheet core domain-containing protein" evidence="2">
    <location>
        <begin position="21"/>
        <end position="573"/>
    </location>
</feature>
<dbReference type="InterPro" id="IPR016047">
    <property type="entry name" value="M23ase_b-sheet_dom"/>
</dbReference>
<keyword evidence="5" id="KW-1185">Reference proteome</keyword>
<dbReference type="PANTHER" id="PTHR21666">
    <property type="entry name" value="PEPTIDASE-RELATED"/>
    <property type="match status" value="1"/>
</dbReference>
<dbReference type="Pfam" id="PF01551">
    <property type="entry name" value="Peptidase_M23"/>
    <property type="match status" value="1"/>
</dbReference>
<keyword evidence="1 2" id="KW-0732">Signal</keyword>
<feature type="domain" description="M23ase beta-sheet core" evidence="3">
    <location>
        <begin position="362"/>
        <end position="416"/>
    </location>
</feature>
<protein>
    <recommendedName>
        <fullName evidence="3">M23ase beta-sheet core domain-containing protein</fullName>
    </recommendedName>
</protein>
<evidence type="ECO:0000256" key="2">
    <source>
        <dbReference type="SAM" id="SignalP"/>
    </source>
</evidence>
<proteinExistence type="predicted"/>